<organism evidence="8 9">
    <name type="scientific">Crotalaria pallida</name>
    <name type="common">Smooth rattlebox</name>
    <name type="synonym">Crotalaria striata</name>
    <dbReference type="NCBI Taxonomy" id="3830"/>
    <lineage>
        <taxon>Eukaryota</taxon>
        <taxon>Viridiplantae</taxon>
        <taxon>Streptophyta</taxon>
        <taxon>Embryophyta</taxon>
        <taxon>Tracheophyta</taxon>
        <taxon>Spermatophyta</taxon>
        <taxon>Magnoliopsida</taxon>
        <taxon>eudicotyledons</taxon>
        <taxon>Gunneridae</taxon>
        <taxon>Pentapetalae</taxon>
        <taxon>rosids</taxon>
        <taxon>fabids</taxon>
        <taxon>Fabales</taxon>
        <taxon>Fabaceae</taxon>
        <taxon>Papilionoideae</taxon>
        <taxon>50 kb inversion clade</taxon>
        <taxon>genistoids sensu lato</taxon>
        <taxon>core genistoids</taxon>
        <taxon>Crotalarieae</taxon>
        <taxon>Crotalaria</taxon>
    </lineage>
</organism>
<dbReference type="InterPro" id="IPR027443">
    <property type="entry name" value="IPNS-like_sf"/>
</dbReference>
<dbReference type="AlphaFoldDB" id="A0AAN9HVY1"/>
<evidence type="ECO:0000256" key="4">
    <source>
        <dbReference type="ARBA" id="ARBA00023002"/>
    </source>
</evidence>
<dbReference type="GO" id="GO:0046872">
    <property type="term" value="F:metal ion binding"/>
    <property type="evidence" value="ECO:0007669"/>
    <property type="project" value="UniProtKB-KW"/>
</dbReference>
<keyword evidence="4 6" id="KW-0560">Oxidoreductase</keyword>
<proteinExistence type="inferred from homology"/>
<keyword evidence="5 6" id="KW-0408">Iron</keyword>
<evidence type="ECO:0000313" key="8">
    <source>
        <dbReference type="EMBL" id="KAK7256042.1"/>
    </source>
</evidence>
<protein>
    <recommendedName>
        <fullName evidence="7">Fe2OG dioxygenase domain-containing protein</fullName>
    </recommendedName>
</protein>
<dbReference type="InterPro" id="IPR026992">
    <property type="entry name" value="DIOX_N"/>
</dbReference>
<dbReference type="Pfam" id="PF14226">
    <property type="entry name" value="DIOX_N"/>
    <property type="match status" value="1"/>
</dbReference>
<feature type="domain" description="Fe2OG dioxygenase" evidence="7">
    <location>
        <begin position="224"/>
        <end position="324"/>
    </location>
</feature>
<evidence type="ECO:0000256" key="5">
    <source>
        <dbReference type="ARBA" id="ARBA00023004"/>
    </source>
</evidence>
<evidence type="ECO:0000256" key="3">
    <source>
        <dbReference type="ARBA" id="ARBA00022723"/>
    </source>
</evidence>
<comment type="similarity">
    <text evidence="2 6">Belongs to the iron/ascorbate-dependent oxidoreductase family.</text>
</comment>
<dbReference type="Pfam" id="PF03171">
    <property type="entry name" value="2OG-FeII_Oxy"/>
    <property type="match status" value="1"/>
</dbReference>
<gene>
    <name evidence="8" type="ORF">RIF29_29475</name>
</gene>
<dbReference type="EMBL" id="JAYWIO010000006">
    <property type="protein sequence ID" value="KAK7256042.1"/>
    <property type="molecule type" value="Genomic_DNA"/>
</dbReference>
<keyword evidence="3 6" id="KW-0479">Metal-binding</keyword>
<keyword evidence="9" id="KW-1185">Reference proteome</keyword>
<dbReference type="PANTHER" id="PTHR10209:SF797">
    <property type="entry name" value="OXIDASE, PUTATIVE-RELATED"/>
    <property type="match status" value="1"/>
</dbReference>
<name>A0AAN9HVY1_CROPI</name>
<dbReference type="GO" id="GO:0051213">
    <property type="term" value="F:dioxygenase activity"/>
    <property type="evidence" value="ECO:0007669"/>
    <property type="project" value="UniProtKB-ARBA"/>
</dbReference>
<comment type="cofactor">
    <cofactor evidence="1">
        <name>Fe cation</name>
        <dbReference type="ChEBI" id="CHEBI:24875"/>
    </cofactor>
</comment>
<dbReference type="PROSITE" id="PS51471">
    <property type="entry name" value="FE2OG_OXY"/>
    <property type="match status" value="1"/>
</dbReference>
<dbReference type="FunFam" id="2.60.120.330:FF:000005">
    <property type="entry name" value="1-aminocyclopropane-1-carboxylate oxidase homolog 1"/>
    <property type="match status" value="1"/>
</dbReference>
<dbReference type="SUPFAM" id="SSF51197">
    <property type="entry name" value="Clavaminate synthase-like"/>
    <property type="match status" value="1"/>
</dbReference>
<evidence type="ECO:0000256" key="6">
    <source>
        <dbReference type="RuleBase" id="RU003682"/>
    </source>
</evidence>
<evidence type="ECO:0000256" key="2">
    <source>
        <dbReference type="ARBA" id="ARBA00008056"/>
    </source>
</evidence>
<evidence type="ECO:0000313" key="9">
    <source>
        <dbReference type="Proteomes" id="UP001372338"/>
    </source>
</evidence>
<evidence type="ECO:0000256" key="1">
    <source>
        <dbReference type="ARBA" id="ARBA00001962"/>
    </source>
</evidence>
<reference evidence="8 9" key="1">
    <citation type="submission" date="2024-01" db="EMBL/GenBank/DDBJ databases">
        <title>The genomes of 5 underutilized Papilionoideae crops provide insights into root nodulation and disease resistanc.</title>
        <authorList>
            <person name="Yuan L."/>
        </authorList>
    </citation>
    <scope>NUCLEOTIDE SEQUENCE [LARGE SCALE GENOMIC DNA]</scope>
    <source>
        <strain evidence="8">ZHUSHIDOU_FW_LH</strain>
        <tissue evidence="8">Leaf</tissue>
    </source>
</reference>
<dbReference type="Proteomes" id="UP001372338">
    <property type="component" value="Unassembled WGS sequence"/>
</dbReference>
<comment type="caution">
    <text evidence="8">The sequence shown here is derived from an EMBL/GenBank/DDBJ whole genome shotgun (WGS) entry which is preliminary data.</text>
</comment>
<sequence length="378" mass="42438">MEVKNTKQFVTGTDSDSTYDRKAEVKAFEDSKAGVRGLVESGVQKIPRMFHSVKLVDTLESSAGDAKLSVPMIDLKDIHNNPALRTEVICKIRSACSEWGFFQVINHGIPVSVLDEMIDGIRRFHEQDVEVKKEFYSRDWDSKKKVLYFSNLTLFTDQAANWKDTLAFSIAPDPLKPEEIPAICRDIAIEYSRKVMDLGFTIFELLSEALGLSPSYLKEIKCAEGLSILGHYYPACPEPDLTMGSTKHTDTSFMTLLLQNQVGGLQILYENQWVNVPPIHGALVVNIGDLLQLISNDKFVSVYHRVLSKNTGPRISVASFFVNAYDTVEGSEKVYGPIKELLSEENPPVYKDTTIKDLLAHYRAKGVDGNSYLEPFRL</sequence>
<accession>A0AAN9HVY1</accession>
<evidence type="ECO:0000259" key="7">
    <source>
        <dbReference type="PROSITE" id="PS51471"/>
    </source>
</evidence>
<dbReference type="InterPro" id="IPR044861">
    <property type="entry name" value="IPNS-like_FE2OG_OXY"/>
</dbReference>
<dbReference type="InterPro" id="IPR005123">
    <property type="entry name" value="Oxoglu/Fe-dep_dioxygenase_dom"/>
</dbReference>
<dbReference type="Gene3D" id="2.60.120.330">
    <property type="entry name" value="B-lactam Antibiotic, Isopenicillin N Synthase, Chain"/>
    <property type="match status" value="1"/>
</dbReference>
<dbReference type="PANTHER" id="PTHR10209">
    <property type="entry name" value="OXIDOREDUCTASE, 2OG-FE II OXYGENASE FAMILY PROTEIN"/>
    <property type="match status" value="1"/>
</dbReference>